<dbReference type="InterPro" id="IPR015867">
    <property type="entry name" value="N-reg_PII/ATP_PRibTrfase_C"/>
</dbReference>
<keyword evidence="5" id="KW-1185">Reference proteome</keyword>
<feature type="region of interest" description="Disordered" evidence="2">
    <location>
        <begin position="1"/>
        <end position="24"/>
    </location>
</feature>
<dbReference type="InterPro" id="IPR011322">
    <property type="entry name" value="N-reg_PII-like_a/b"/>
</dbReference>
<dbReference type="PANTHER" id="PTHR23419:SF8">
    <property type="entry name" value="FI09726P"/>
    <property type="match status" value="1"/>
</dbReference>
<dbReference type="AlphaFoldDB" id="A0A9W7FFD8"/>
<dbReference type="SUPFAM" id="SSF54913">
    <property type="entry name" value="GlnB-like"/>
    <property type="match status" value="1"/>
</dbReference>
<dbReference type="GO" id="GO:0010038">
    <property type="term" value="P:response to metal ion"/>
    <property type="evidence" value="ECO:0007669"/>
    <property type="project" value="InterPro"/>
</dbReference>
<evidence type="ECO:0000313" key="5">
    <source>
        <dbReference type="Proteomes" id="UP001165082"/>
    </source>
</evidence>
<dbReference type="EMBL" id="BRXZ01000409">
    <property type="protein sequence ID" value="GMI11142.1"/>
    <property type="molecule type" value="Genomic_DNA"/>
</dbReference>
<dbReference type="InterPro" id="IPR036291">
    <property type="entry name" value="NAD(P)-bd_dom_sf"/>
</dbReference>
<gene>
    <name evidence="4" type="ORF">TrRE_jg8603</name>
</gene>
<evidence type="ECO:0000313" key="4">
    <source>
        <dbReference type="EMBL" id="GMI11142.1"/>
    </source>
</evidence>
<dbReference type="GO" id="GO:0005507">
    <property type="term" value="F:copper ion binding"/>
    <property type="evidence" value="ECO:0007669"/>
    <property type="project" value="TreeGrafter"/>
</dbReference>
<dbReference type="Pfam" id="PF03853">
    <property type="entry name" value="YjeF_N"/>
    <property type="match status" value="1"/>
</dbReference>
<protein>
    <recommendedName>
        <fullName evidence="3">YjeF N-terminal domain-containing protein</fullName>
    </recommendedName>
</protein>
<dbReference type="Proteomes" id="UP001165082">
    <property type="component" value="Unassembled WGS sequence"/>
</dbReference>
<comment type="caution">
    <text evidence="4">The sequence shown here is derived from an EMBL/GenBank/DDBJ whole genome shotgun (WGS) entry which is preliminary data.</text>
</comment>
<dbReference type="InterPro" id="IPR004323">
    <property type="entry name" value="Ion_tolerance_CutA"/>
</dbReference>
<evidence type="ECO:0000259" key="3">
    <source>
        <dbReference type="PROSITE" id="PS51385"/>
    </source>
</evidence>
<accession>A0A9W7FFD8</accession>
<dbReference type="OrthoDB" id="191139at2759"/>
<sequence length="809" mass="87648">MGFGFSKSSDDQLRGTPKASSSSPTKLYFSANGQLTGISVDIYGDVESTPFKMGYFDELGDQHYRITVGFRSDTSQVCNPNAALFDDAVGDDLIVQPHGIAIHLPLTEDAAIAANYHKGSCFDGMGYHYFLDLKTTDNSMSWESDALSPVVVMYNVRGEINAIFIASSDVQQGMFSTNEWEPVPLPEFAMCGNFCDRDTCTFKGNSNGMWSTMHWYLKDHEEWFQHVVLDLADYSSVIKAAQALPSDIDRFCFNAGGAYGGMHELGVTNTFIPTLGHAILLDQLLEMDKVPKGSRIAYVSSETARPVWSFAGLLPGFGRCGVLSNFCLSSMWGEANVEDAITRDVSGCGDPCCIRGHCLPFRGRLQQYANGKLVGSLYFGQIAKDNPELNVISISPGAIADPEKSSFVNAVGFPVKNLMRLVPGLFEMIGVAHTMDAGVQRYVELLTGEEKFLTGSMPMSGELLCKCLCFPGCAWGGKGKLGDNRSMSALLRDSDGKLKKKAYEVTQKWMKNWSENAGIYSSVPITPSASAGAHKGFSKEVAPEEKAMNSRGMLFAIPRLARISAPLLVLSPLFTSASSSLAECESQPRPPSPHVLKAAQAAELDVELMSPSSGAYTLAQLMELAGLSVASAYSKCYPDKDEPVVVFCGPGNNGGDGLVAARHLALWGYGVTAVVPKVSGPNASYFKLLISQCANANVSIHGDKIVVYVTAPTEEVASTISARLVDGELAACVNIIPGIKSVYKWKGEVEKDGEVMMMVKSREHLFKDIERIVKDLHPYDCPELIVVSVKDGSREYLDWIDESVMGGDK</sequence>
<reference evidence="4" key="1">
    <citation type="submission" date="2022-07" db="EMBL/GenBank/DDBJ databases">
        <title>Genome analysis of Parmales, a sister group of diatoms, reveals the evolutionary specialization of diatoms from phago-mixotrophs to photoautotrophs.</title>
        <authorList>
            <person name="Ban H."/>
            <person name="Sato S."/>
            <person name="Yoshikawa S."/>
            <person name="Kazumasa Y."/>
            <person name="Nakamura Y."/>
            <person name="Ichinomiya M."/>
            <person name="Saitoh K."/>
            <person name="Sato N."/>
            <person name="Blanc-Mathieu R."/>
            <person name="Endo H."/>
            <person name="Kuwata A."/>
            <person name="Ogata H."/>
        </authorList>
    </citation>
    <scope>NUCLEOTIDE SEQUENCE</scope>
</reference>
<dbReference type="SUPFAM" id="SSF51735">
    <property type="entry name" value="NAD(P)-binding Rossmann-fold domains"/>
    <property type="match status" value="1"/>
</dbReference>
<organism evidence="4 5">
    <name type="scientific">Triparma retinervis</name>
    <dbReference type="NCBI Taxonomy" id="2557542"/>
    <lineage>
        <taxon>Eukaryota</taxon>
        <taxon>Sar</taxon>
        <taxon>Stramenopiles</taxon>
        <taxon>Ochrophyta</taxon>
        <taxon>Bolidophyceae</taxon>
        <taxon>Parmales</taxon>
        <taxon>Triparmaceae</taxon>
        <taxon>Triparma</taxon>
    </lineage>
</organism>
<evidence type="ECO:0000256" key="2">
    <source>
        <dbReference type="SAM" id="MobiDB-lite"/>
    </source>
</evidence>
<dbReference type="InterPro" id="IPR036652">
    <property type="entry name" value="YjeF_N_dom_sf"/>
</dbReference>
<proteinExistence type="inferred from homology"/>
<dbReference type="SUPFAM" id="SSF64153">
    <property type="entry name" value="YjeF N-terminal domain-like"/>
    <property type="match status" value="1"/>
</dbReference>
<dbReference type="Gene3D" id="3.30.70.120">
    <property type="match status" value="1"/>
</dbReference>
<dbReference type="PROSITE" id="PS51385">
    <property type="entry name" value="YJEF_N"/>
    <property type="match status" value="1"/>
</dbReference>
<dbReference type="PANTHER" id="PTHR23419">
    <property type="entry name" value="DIVALENT CATION TOLERANCE CUTA-RELATED"/>
    <property type="match status" value="1"/>
</dbReference>
<dbReference type="Pfam" id="PF03091">
    <property type="entry name" value="CutA1"/>
    <property type="match status" value="1"/>
</dbReference>
<feature type="domain" description="YjeF N-terminal" evidence="3">
    <location>
        <begin position="601"/>
        <end position="809"/>
    </location>
</feature>
<dbReference type="InterPro" id="IPR004443">
    <property type="entry name" value="YjeF_N_dom"/>
</dbReference>
<comment type="similarity">
    <text evidence="1">Belongs to the CutA family.</text>
</comment>
<evidence type="ECO:0000256" key="1">
    <source>
        <dbReference type="ARBA" id="ARBA00010169"/>
    </source>
</evidence>
<name>A0A9W7FFD8_9STRA</name>